<protein>
    <submittedName>
        <fullName evidence="2">Uncharacterized protein</fullName>
    </submittedName>
</protein>
<reference evidence="2 3" key="1">
    <citation type="submission" date="2019-05" db="EMBL/GenBank/DDBJ databases">
        <title>Another draft genome of Portunus trituberculatus and its Hox gene families provides insights of decapod evolution.</title>
        <authorList>
            <person name="Jeong J.-H."/>
            <person name="Song I."/>
            <person name="Kim S."/>
            <person name="Choi T."/>
            <person name="Kim D."/>
            <person name="Ryu S."/>
            <person name="Kim W."/>
        </authorList>
    </citation>
    <scope>NUCLEOTIDE SEQUENCE [LARGE SCALE GENOMIC DNA]</scope>
    <source>
        <tissue evidence="2">Muscle</tissue>
    </source>
</reference>
<gene>
    <name evidence="2" type="ORF">E2C01_067351</name>
</gene>
<feature type="compositionally biased region" description="Polar residues" evidence="1">
    <location>
        <begin position="146"/>
        <end position="155"/>
    </location>
</feature>
<dbReference type="OrthoDB" id="203339at2759"/>
<feature type="region of interest" description="Disordered" evidence="1">
    <location>
        <begin position="43"/>
        <end position="81"/>
    </location>
</feature>
<sequence length="225" mass="25677">MEEHAYTQPNRGRADRAQPSASHMNIARAIHNGLPAIHIPRAAFDAPHRSTQRPTRRAPPADHRREALDLNEHGQKQATVEVVGAVRQTEEEEEDEDEEIDVEHVEEDDCMEYGDEAEIQEHVHVKTKSETAGTPQPTPLTRQTRSSTAAVNRTAQPPIADREKTPREDQETMRPAMVMLKHLKRTKPHVILPPINIKTVEEETALPPRQQEEWSTVTRHKQKRK</sequence>
<proteinExistence type="predicted"/>
<dbReference type="Proteomes" id="UP000324222">
    <property type="component" value="Unassembled WGS sequence"/>
</dbReference>
<evidence type="ECO:0000313" key="2">
    <source>
        <dbReference type="EMBL" id="MPC73035.1"/>
    </source>
</evidence>
<dbReference type="AlphaFoldDB" id="A0A5B7HTE3"/>
<keyword evidence="3" id="KW-1185">Reference proteome</keyword>
<evidence type="ECO:0000313" key="3">
    <source>
        <dbReference type="Proteomes" id="UP000324222"/>
    </source>
</evidence>
<comment type="caution">
    <text evidence="2">The sequence shown here is derived from an EMBL/GenBank/DDBJ whole genome shotgun (WGS) entry which is preliminary data.</text>
</comment>
<name>A0A5B7HTE3_PORTR</name>
<feature type="region of interest" description="Disordered" evidence="1">
    <location>
        <begin position="202"/>
        <end position="225"/>
    </location>
</feature>
<feature type="compositionally biased region" description="Basic and acidic residues" evidence="1">
    <location>
        <begin position="160"/>
        <end position="172"/>
    </location>
</feature>
<dbReference type="EMBL" id="VSRR010035946">
    <property type="protein sequence ID" value="MPC73035.1"/>
    <property type="molecule type" value="Genomic_DNA"/>
</dbReference>
<feature type="region of interest" description="Disordered" evidence="1">
    <location>
        <begin position="124"/>
        <end position="177"/>
    </location>
</feature>
<feature type="compositionally biased region" description="Basic and acidic residues" evidence="1">
    <location>
        <begin position="59"/>
        <end position="75"/>
    </location>
</feature>
<evidence type="ECO:0000256" key="1">
    <source>
        <dbReference type="SAM" id="MobiDB-lite"/>
    </source>
</evidence>
<organism evidence="2 3">
    <name type="scientific">Portunus trituberculatus</name>
    <name type="common">Swimming crab</name>
    <name type="synonym">Neptunus trituberculatus</name>
    <dbReference type="NCBI Taxonomy" id="210409"/>
    <lineage>
        <taxon>Eukaryota</taxon>
        <taxon>Metazoa</taxon>
        <taxon>Ecdysozoa</taxon>
        <taxon>Arthropoda</taxon>
        <taxon>Crustacea</taxon>
        <taxon>Multicrustacea</taxon>
        <taxon>Malacostraca</taxon>
        <taxon>Eumalacostraca</taxon>
        <taxon>Eucarida</taxon>
        <taxon>Decapoda</taxon>
        <taxon>Pleocyemata</taxon>
        <taxon>Brachyura</taxon>
        <taxon>Eubrachyura</taxon>
        <taxon>Portunoidea</taxon>
        <taxon>Portunidae</taxon>
        <taxon>Portuninae</taxon>
        <taxon>Portunus</taxon>
    </lineage>
</organism>
<accession>A0A5B7HTE3</accession>
<feature type="region of interest" description="Disordered" evidence="1">
    <location>
        <begin position="1"/>
        <end position="22"/>
    </location>
</feature>